<name>A0ABR9XU55_9CHLB</name>
<dbReference type="EMBL" id="JADGII010000024">
    <property type="protein sequence ID" value="MBF0637519.1"/>
    <property type="molecule type" value="Genomic_DNA"/>
</dbReference>
<dbReference type="Proteomes" id="UP000619838">
    <property type="component" value="Unassembled WGS sequence"/>
</dbReference>
<reference evidence="1 2" key="1">
    <citation type="journal article" date="2020" name="Microorganisms">
        <title>Simultaneous Genome Sequencing of Prosthecochloris ethylica and Desulfuromonas acetoxidans within a Syntrophic Mixture Reveals Unique Pili and Protein Interactions.</title>
        <authorList>
            <person name="Kyndt J.A."/>
            <person name="Van Beeumen J.J."/>
            <person name="Meyer T.E."/>
        </authorList>
    </citation>
    <scope>NUCLEOTIDE SEQUENCE [LARGE SCALE GENOMIC DNA]</scope>
    <source>
        <strain evidence="1 2">N3</strain>
    </source>
</reference>
<dbReference type="PANTHER" id="PTHR33639:SF2">
    <property type="entry name" value="DUF393 DOMAIN-CONTAINING PROTEIN"/>
    <property type="match status" value="1"/>
</dbReference>
<proteinExistence type="predicted"/>
<dbReference type="PANTHER" id="PTHR33639">
    <property type="entry name" value="THIOL-DISULFIDE OXIDOREDUCTASE DCC"/>
    <property type="match status" value="1"/>
</dbReference>
<dbReference type="InterPro" id="IPR007263">
    <property type="entry name" value="DCC1-like"/>
</dbReference>
<organism evidence="1 2">
    <name type="scientific">Prosthecochloris ethylica</name>
    <dbReference type="NCBI Taxonomy" id="2743976"/>
    <lineage>
        <taxon>Bacteria</taxon>
        <taxon>Pseudomonadati</taxon>
        <taxon>Chlorobiota</taxon>
        <taxon>Chlorobiia</taxon>
        <taxon>Chlorobiales</taxon>
        <taxon>Chlorobiaceae</taxon>
        <taxon>Prosthecochloris</taxon>
    </lineage>
</organism>
<dbReference type="RefSeq" id="WP_114607611.1">
    <property type="nucleotide sequence ID" value="NZ_JABVZQ010000006.1"/>
</dbReference>
<comment type="caution">
    <text evidence="1">The sequence shown here is derived from an EMBL/GenBank/DDBJ whole genome shotgun (WGS) entry which is preliminary data.</text>
</comment>
<dbReference type="Pfam" id="PF04134">
    <property type="entry name" value="DCC1-like"/>
    <property type="match status" value="1"/>
</dbReference>
<evidence type="ECO:0000313" key="2">
    <source>
        <dbReference type="Proteomes" id="UP000619838"/>
    </source>
</evidence>
<evidence type="ECO:0000313" key="1">
    <source>
        <dbReference type="EMBL" id="MBF0637519.1"/>
    </source>
</evidence>
<dbReference type="InterPro" id="IPR052927">
    <property type="entry name" value="DCC_oxidoreductase"/>
</dbReference>
<gene>
    <name evidence="1" type="ORF">INT08_10100</name>
</gene>
<accession>A0ABR9XU55</accession>
<keyword evidence="2" id="KW-1185">Reference proteome</keyword>
<sequence length="139" mass="15715">METSALPDRVVIFDGVCNLCEFSVNFIYTRDSAGRFTFTPAQSPLGKHLLEKFGIDTASLDTVVLVTRGRALTRSTAALDIARELDSPWNLLSLLGIVPTFLRDWIYDIIAAHRYQWFGRKESCMLPGADLKSRFREEL</sequence>
<protein>
    <submittedName>
        <fullName evidence="1">Thiol-disulfide oxidoreductase DCC family protein</fullName>
    </submittedName>
</protein>